<dbReference type="GO" id="GO:0006412">
    <property type="term" value="P:translation"/>
    <property type="evidence" value="ECO:0007669"/>
    <property type="project" value="InterPro"/>
</dbReference>
<dbReference type="Proteomes" id="UP000231407">
    <property type="component" value="Unassembled WGS sequence"/>
</dbReference>
<evidence type="ECO:0000256" key="2">
    <source>
        <dbReference type="ARBA" id="ARBA00022980"/>
    </source>
</evidence>
<dbReference type="EMBL" id="PEWA01000023">
    <property type="protein sequence ID" value="PIU73503.1"/>
    <property type="molecule type" value="Genomic_DNA"/>
</dbReference>
<evidence type="ECO:0000313" key="10">
    <source>
        <dbReference type="Proteomes" id="UP000231407"/>
    </source>
</evidence>
<organism evidence="9 10">
    <name type="scientific">Candidatus Shapirobacteria bacterium CG06_land_8_20_14_3_00_40_12</name>
    <dbReference type="NCBI Taxonomy" id="1974881"/>
    <lineage>
        <taxon>Bacteria</taxon>
        <taxon>Candidatus Shapironibacteriota</taxon>
    </lineage>
</organism>
<gene>
    <name evidence="9" type="ORF">COS78_01870</name>
</gene>
<dbReference type="Pfam" id="PF00281">
    <property type="entry name" value="Ribosomal_L5"/>
    <property type="match status" value="1"/>
</dbReference>
<dbReference type="InterPro" id="IPR020929">
    <property type="entry name" value="Ribosomal_uL5_CS"/>
</dbReference>
<dbReference type="InterPro" id="IPR022803">
    <property type="entry name" value="Ribosomal_uL5_dom_sf"/>
</dbReference>
<dbReference type="AlphaFoldDB" id="A0A2M7ASH1"/>
<dbReference type="InterPro" id="IPR031310">
    <property type="entry name" value="Ribosomal_uL5_N"/>
</dbReference>
<evidence type="ECO:0000256" key="1">
    <source>
        <dbReference type="ARBA" id="ARBA00008553"/>
    </source>
</evidence>
<comment type="similarity">
    <text evidence="1 6">Belongs to the universal ribosomal protein uL5 family.</text>
</comment>
<name>A0A2M7ASH1_9BACT</name>
<evidence type="ECO:0000256" key="6">
    <source>
        <dbReference type="RuleBase" id="RU003930"/>
    </source>
</evidence>
<comment type="caution">
    <text evidence="9">The sequence shown here is derived from an EMBL/GenBank/DDBJ whole genome shotgun (WGS) entry which is preliminary data.</text>
</comment>
<dbReference type="PROSITE" id="PS00358">
    <property type="entry name" value="RIBOSOMAL_L5"/>
    <property type="match status" value="1"/>
</dbReference>
<dbReference type="InterPro" id="IPR020930">
    <property type="entry name" value="Ribosomal_uL5_bac-type"/>
</dbReference>
<dbReference type="GO" id="GO:0005840">
    <property type="term" value="C:ribosome"/>
    <property type="evidence" value="ECO:0007669"/>
    <property type="project" value="UniProtKB-KW"/>
</dbReference>
<accession>A0A2M7ASH1</accession>
<sequence>MIYTPPEINKLLIKNFGSPKNFFSLPRLNKVVLNYRVAEARESQEALLAAEKELTAIAGQKPAVTRSKKSISTFKLRQNDPLALKVTLRGIRMYHFVEKLFNLVLPQLRDFKGMGNTQFDQNGNYSLTIRDQTYFPEVNLNNVSKIRSLEITLNITAASIADSKMLLSTLGFPFQK</sequence>
<dbReference type="InterPro" id="IPR002132">
    <property type="entry name" value="Ribosomal_uL5"/>
</dbReference>
<feature type="domain" description="Large ribosomal subunit protein uL5 C-terminal" evidence="8">
    <location>
        <begin position="81"/>
        <end position="174"/>
    </location>
</feature>
<dbReference type="GO" id="GO:1990904">
    <property type="term" value="C:ribonucleoprotein complex"/>
    <property type="evidence" value="ECO:0007669"/>
    <property type="project" value="UniProtKB-KW"/>
</dbReference>
<dbReference type="InterPro" id="IPR031309">
    <property type="entry name" value="Ribosomal_uL5_C"/>
</dbReference>
<evidence type="ECO:0000259" key="8">
    <source>
        <dbReference type="Pfam" id="PF00673"/>
    </source>
</evidence>
<dbReference type="Gene3D" id="3.30.1440.10">
    <property type="match status" value="1"/>
</dbReference>
<dbReference type="PANTHER" id="PTHR11994">
    <property type="entry name" value="60S RIBOSOMAL PROTEIN L11-RELATED"/>
    <property type="match status" value="1"/>
</dbReference>
<evidence type="ECO:0000256" key="5">
    <source>
        <dbReference type="ARBA" id="ARBA00035461"/>
    </source>
</evidence>
<dbReference type="GO" id="GO:0003735">
    <property type="term" value="F:structural constituent of ribosome"/>
    <property type="evidence" value="ECO:0007669"/>
    <property type="project" value="InterPro"/>
</dbReference>
<evidence type="ECO:0000256" key="3">
    <source>
        <dbReference type="ARBA" id="ARBA00023274"/>
    </source>
</evidence>
<dbReference type="PIRSF" id="PIRSF002161">
    <property type="entry name" value="Ribosomal_L5"/>
    <property type="match status" value="1"/>
</dbReference>
<protein>
    <recommendedName>
        <fullName evidence="4">Large ribosomal subunit protein uL5</fullName>
    </recommendedName>
    <alternativeName>
        <fullName evidence="5">50S ribosomal protein L5</fullName>
    </alternativeName>
</protein>
<evidence type="ECO:0000313" key="9">
    <source>
        <dbReference type="EMBL" id="PIU73503.1"/>
    </source>
</evidence>
<keyword evidence="2 6" id="KW-0689">Ribosomal protein</keyword>
<dbReference type="FunFam" id="3.30.1440.10:FF:000001">
    <property type="entry name" value="50S ribosomal protein L5"/>
    <property type="match status" value="1"/>
</dbReference>
<evidence type="ECO:0000259" key="7">
    <source>
        <dbReference type="Pfam" id="PF00281"/>
    </source>
</evidence>
<evidence type="ECO:0000256" key="4">
    <source>
        <dbReference type="ARBA" id="ARBA00035245"/>
    </source>
</evidence>
<proteinExistence type="inferred from homology"/>
<dbReference type="NCBIfam" id="NF000585">
    <property type="entry name" value="PRK00010.1"/>
    <property type="match status" value="1"/>
</dbReference>
<keyword evidence="3 6" id="KW-0687">Ribonucleoprotein</keyword>
<dbReference type="SUPFAM" id="SSF55282">
    <property type="entry name" value="RL5-like"/>
    <property type="match status" value="1"/>
</dbReference>
<feature type="domain" description="Large ribosomal subunit protein uL5 N-terminal" evidence="7">
    <location>
        <begin position="25"/>
        <end position="77"/>
    </location>
</feature>
<dbReference type="Pfam" id="PF00673">
    <property type="entry name" value="Ribosomal_L5_C"/>
    <property type="match status" value="1"/>
</dbReference>
<reference evidence="10" key="1">
    <citation type="submission" date="2017-09" db="EMBL/GenBank/DDBJ databases">
        <title>Depth-based differentiation of microbial function through sediment-hosted aquifers and enrichment of novel symbionts in the deep terrestrial subsurface.</title>
        <authorList>
            <person name="Probst A.J."/>
            <person name="Ladd B."/>
            <person name="Jarett J.K."/>
            <person name="Geller-Mcgrath D.E."/>
            <person name="Sieber C.M.K."/>
            <person name="Emerson J.B."/>
            <person name="Anantharaman K."/>
            <person name="Thomas B.C."/>
            <person name="Malmstrom R."/>
            <person name="Stieglmeier M."/>
            <person name="Klingl A."/>
            <person name="Woyke T."/>
            <person name="Ryan C.M."/>
            <person name="Banfield J.F."/>
        </authorList>
    </citation>
    <scope>NUCLEOTIDE SEQUENCE [LARGE SCALE GENOMIC DNA]</scope>
</reference>